<gene>
    <name evidence="3" type="ORF">NM961_14295</name>
</gene>
<reference evidence="3" key="1">
    <citation type="submission" date="2022-07" db="EMBL/GenBank/DDBJ databases">
        <title>Tahibacter sp., a new gammaproteobacterium isolated from the silt sample collected at pig farm.</title>
        <authorList>
            <person name="Chen H."/>
        </authorList>
    </citation>
    <scope>NUCLEOTIDE SEQUENCE</scope>
    <source>
        <strain evidence="3">P2K</strain>
    </source>
</reference>
<dbReference type="EMBL" id="JANFQO010000013">
    <property type="protein sequence ID" value="MCQ4165887.1"/>
    <property type="molecule type" value="Genomic_DNA"/>
</dbReference>
<feature type="signal peptide" evidence="1">
    <location>
        <begin position="1"/>
        <end position="20"/>
    </location>
</feature>
<keyword evidence="4" id="KW-1185">Reference proteome</keyword>
<evidence type="ECO:0000313" key="3">
    <source>
        <dbReference type="EMBL" id="MCQ4165887.1"/>
    </source>
</evidence>
<dbReference type="InterPro" id="IPR012338">
    <property type="entry name" value="Beta-lactam/transpept-like"/>
</dbReference>
<dbReference type="PANTHER" id="PTHR43283:SF7">
    <property type="entry name" value="BETA-LACTAMASE-RELATED DOMAIN-CONTAINING PROTEIN"/>
    <property type="match status" value="1"/>
</dbReference>
<feature type="chain" id="PRO_5045838902" evidence="1">
    <location>
        <begin position="21"/>
        <end position="368"/>
    </location>
</feature>
<dbReference type="RefSeq" id="WP_255915078.1">
    <property type="nucleotide sequence ID" value="NZ_JANFQO010000013.1"/>
</dbReference>
<dbReference type="Proteomes" id="UP001165498">
    <property type="component" value="Unassembled WGS sequence"/>
</dbReference>
<sequence length="368" mass="40939">MRLIAAAVLLCFAATGAAYTPPESDAQWPAADAAALGWDTARLDAAAAKVADQSYPGITSLLVAAQGRLVYEQYFNGGSRDTLNDMRSATKTVTALLLGAAVDRGLIKDEQQRVYPFFRDKVALRRLDARRAAITLQDLLTMSAAWECDDENAFSTGNEERMYLSADWVQFVLDLPPRGYAPWQSRPADSPYGRTFSYCTAQSFLLGAVIERAARQPLAQFARAVLEQPLGIDRVQWNRASEGTGMGGGGTRYRARDIARIGELLRDGGQWRGRQVISAAWITAMLTPRAVPREAVEYGYQLWRFRFPLQGRDEWFWAMSGNGGNYVFVSPQRGLVAVITSTAYNQRESHRRSQEIFRDYVLAAMPVR</sequence>
<organism evidence="3 4">
    <name type="scientific">Tahibacter harae</name>
    <dbReference type="NCBI Taxonomy" id="2963937"/>
    <lineage>
        <taxon>Bacteria</taxon>
        <taxon>Pseudomonadati</taxon>
        <taxon>Pseudomonadota</taxon>
        <taxon>Gammaproteobacteria</taxon>
        <taxon>Lysobacterales</taxon>
        <taxon>Rhodanobacteraceae</taxon>
        <taxon>Tahibacter</taxon>
    </lineage>
</organism>
<name>A0ABT1QUD4_9GAMM</name>
<dbReference type="Gene3D" id="3.40.710.10">
    <property type="entry name" value="DD-peptidase/beta-lactamase superfamily"/>
    <property type="match status" value="1"/>
</dbReference>
<dbReference type="InterPro" id="IPR050789">
    <property type="entry name" value="Diverse_Enzym_Activities"/>
</dbReference>
<evidence type="ECO:0000259" key="2">
    <source>
        <dbReference type="Pfam" id="PF00144"/>
    </source>
</evidence>
<dbReference type="SUPFAM" id="SSF56601">
    <property type="entry name" value="beta-lactamase/transpeptidase-like"/>
    <property type="match status" value="1"/>
</dbReference>
<comment type="caution">
    <text evidence="3">The sequence shown here is derived from an EMBL/GenBank/DDBJ whole genome shotgun (WGS) entry which is preliminary data.</text>
</comment>
<feature type="domain" description="Beta-lactamase-related" evidence="2">
    <location>
        <begin position="47"/>
        <end position="346"/>
    </location>
</feature>
<evidence type="ECO:0000313" key="4">
    <source>
        <dbReference type="Proteomes" id="UP001165498"/>
    </source>
</evidence>
<accession>A0ABT1QUD4</accession>
<dbReference type="PANTHER" id="PTHR43283">
    <property type="entry name" value="BETA-LACTAMASE-RELATED"/>
    <property type="match status" value="1"/>
</dbReference>
<keyword evidence="1" id="KW-0732">Signal</keyword>
<proteinExistence type="predicted"/>
<dbReference type="InterPro" id="IPR001466">
    <property type="entry name" value="Beta-lactam-related"/>
</dbReference>
<dbReference type="Pfam" id="PF00144">
    <property type="entry name" value="Beta-lactamase"/>
    <property type="match status" value="1"/>
</dbReference>
<protein>
    <submittedName>
        <fullName evidence="3">Beta-lactamase family protein</fullName>
    </submittedName>
</protein>
<evidence type="ECO:0000256" key="1">
    <source>
        <dbReference type="SAM" id="SignalP"/>
    </source>
</evidence>